<accession>A0A0A1MI60</accession>
<name>A0A0A1MI60_9BACI</name>
<keyword evidence="3" id="KW-1185">Reference proteome</keyword>
<dbReference type="OrthoDB" id="411356at2"/>
<dbReference type="Proteomes" id="UP000040453">
    <property type="component" value="Unassembled WGS sequence"/>
</dbReference>
<dbReference type="Pfam" id="PF00085">
    <property type="entry name" value="Thioredoxin"/>
    <property type="match status" value="1"/>
</dbReference>
<evidence type="ECO:0000259" key="1">
    <source>
        <dbReference type="Pfam" id="PF00085"/>
    </source>
</evidence>
<dbReference type="EMBL" id="CDGG01000001">
    <property type="protein sequence ID" value="CEI82758.1"/>
    <property type="molecule type" value="Genomic_DNA"/>
</dbReference>
<dbReference type="InterPro" id="IPR013766">
    <property type="entry name" value="Thioredoxin_domain"/>
</dbReference>
<dbReference type="SUPFAM" id="SSF52833">
    <property type="entry name" value="Thioredoxin-like"/>
    <property type="match status" value="1"/>
</dbReference>
<proteinExistence type="predicted"/>
<dbReference type="CDD" id="cd02947">
    <property type="entry name" value="TRX_family"/>
    <property type="match status" value="1"/>
</dbReference>
<evidence type="ECO:0000313" key="2">
    <source>
        <dbReference type="EMBL" id="CEI82758.1"/>
    </source>
</evidence>
<gene>
    <name evidence="2" type="ORF">BN997_02644</name>
</gene>
<dbReference type="STRING" id="545501.BN997_02644"/>
<organism evidence="2 3">
    <name type="scientific">Oceanobacillus oncorhynchi</name>
    <dbReference type="NCBI Taxonomy" id="545501"/>
    <lineage>
        <taxon>Bacteria</taxon>
        <taxon>Bacillati</taxon>
        <taxon>Bacillota</taxon>
        <taxon>Bacilli</taxon>
        <taxon>Bacillales</taxon>
        <taxon>Bacillaceae</taxon>
        <taxon>Oceanobacillus</taxon>
    </lineage>
</organism>
<feature type="domain" description="Thioredoxin" evidence="1">
    <location>
        <begin position="17"/>
        <end position="91"/>
    </location>
</feature>
<evidence type="ECO:0000313" key="3">
    <source>
        <dbReference type="Proteomes" id="UP000040453"/>
    </source>
</evidence>
<dbReference type="RefSeq" id="WP_042532751.1">
    <property type="nucleotide sequence ID" value="NZ_CAXOIH010000026.1"/>
</dbReference>
<protein>
    <submittedName>
        <fullName evidence="2">Thioredoxin</fullName>
    </submittedName>
</protein>
<dbReference type="InterPro" id="IPR036249">
    <property type="entry name" value="Thioredoxin-like_sf"/>
</dbReference>
<dbReference type="AlphaFoldDB" id="A0A0A1MI60"/>
<sequence length="111" mass="13162">MKKVYELTTIEMAEEFLNNHALSFLFVSRPDCSVCHAILPKLTEMLDDYPLIHLGHIDASKVEEVAEKFLIFTVPIMLLIIDGKEYMREDRFVRFEQLEEKLDQLYEMYTQ</sequence>
<dbReference type="Gene3D" id="3.40.30.10">
    <property type="entry name" value="Glutaredoxin"/>
    <property type="match status" value="1"/>
</dbReference>
<reference evidence="2 3" key="1">
    <citation type="submission" date="2014-11" db="EMBL/GenBank/DDBJ databases">
        <authorList>
            <person name="Urmite Genomes Urmite Genomes"/>
        </authorList>
    </citation>
    <scope>NUCLEOTIDE SEQUENCE [LARGE SCALE GENOMIC DNA]</scope>
    <source>
        <strain evidence="2 3">Oc5</strain>
    </source>
</reference>